<dbReference type="PROSITE" id="PS51404">
    <property type="entry name" value="DYP_PEROXIDASE"/>
    <property type="match status" value="1"/>
</dbReference>
<keyword evidence="6" id="KW-0408">Iron</keyword>
<protein>
    <submittedName>
        <fullName evidence="10">Dyp-type peroxidase</fullName>
    </submittedName>
</protein>
<feature type="region of interest" description="Disordered" evidence="8">
    <location>
        <begin position="24"/>
        <end position="44"/>
    </location>
</feature>
<name>A0ABW7Q731_9MICO</name>
<evidence type="ECO:0000259" key="9">
    <source>
        <dbReference type="Pfam" id="PF21105"/>
    </source>
</evidence>
<reference evidence="10 11" key="1">
    <citation type="submission" date="2024-09" db="EMBL/GenBank/DDBJ databases">
        <authorList>
            <person name="Pan X."/>
        </authorList>
    </citation>
    <scope>NUCLEOTIDE SEQUENCE [LARGE SCALE GENOMIC DNA]</scope>
    <source>
        <strain evidence="10 11">B2969</strain>
    </source>
</reference>
<evidence type="ECO:0000256" key="2">
    <source>
        <dbReference type="ARBA" id="ARBA00022559"/>
    </source>
</evidence>
<comment type="cofactor">
    <cofactor evidence="1">
        <name>heme b</name>
        <dbReference type="ChEBI" id="CHEBI:60344"/>
    </cofactor>
</comment>
<keyword evidence="4" id="KW-0479">Metal-binding</keyword>
<dbReference type="EMBL" id="JBIQWL010000003">
    <property type="protein sequence ID" value="MFH8250643.1"/>
    <property type="molecule type" value="Genomic_DNA"/>
</dbReference>
<dbReference type="PANTHER" id="PTHR30521:SF4">
    <property type="entry name" value="DEFERROCHELATASE"/>
    <property type="match status" value="1"/>
</dbReference>
<dbReference type="SUPFAM" id="SSF54909">
    <property type="entry name" value="Dimeric alpha+beta barrel"/>
    <property type="match status" value="1"/>
</dbReference>
<organism evidence="10 11">
    <name type="scientific">Microbacterium alkaliflavum</name>
    <dbReference type="NCBI Taxonomy" id="3248839"/>
    <lineage>
        <taxon>Bacteria</taxon>
        <taxon>Bacillati</taxon>
        <taxon>Actinomycetota</taxon>
        <taxon>Actinomycetes</taxon>
        <taxon>Micrococcales</taxon>
        <taxon>Microbacteriaceae</taxon>
        <taxon>Microbacterium</taxon>
    </lineage>
</organism>
<evidence type="ECO:0000313" key="10">
    <source>
        <dbReference type="EMBL" id="MFH8250643.1"/>
    </source>
</evidence>
<dbReference type="Pfam" id="PF21105">
    <property type="entry name" value="DyP_N"/>
    <property type="match status" value="1"/>
</dbReference>
<evidence type="ECO:0000256" key="6">
    <source>
        <dbReference type="ARBA" id="ARBA00023004"/>
    </source>
</evidence>
<dbReference type="RefSeq" id="WP_396640601.1">
    <property type="nucleotide sequence ID" value="NZ_JBIQWL010000003.1"/>
</dbReference>
<accession>A0ABW7Q731</accession>
<evidence type="ECO:0000256" key="7">
    <source>
        <dbReference type="ARBA" id="ARBA00025737"/>
    </source>
</evidence>
<sequence>MSDEGAGALASLMDAGVQRLSGITLPGPPAAASRGARSAAPESGEPVFDAAATADIQGNVIPGFNKDHQRFLFCTATGTDGARAWLRWLAPRLSSMQEVLDFRREFRRERLASGSAKPSKKATWTAFALSRAGVVKLVGADALEELGDEAFRQGMAVRSTYLGDPSEPGVAGHRDAWRVGGGVEPDFLVIVASDSLKDLDRAASAVIDEGARHGVEVTFDQLGENLPGTLAGHEHFGFKDGISQPGIRGTTEDGEYLAPRYLDTRNPHSRIFGKPGQPLVWPGQFLAGWPRQNPADPLVADAGTGVFPDWARNGSYLVVRRLAQDVPAFWDFAARAAAGHGTDPVRFASLMVGRWPSGAPISRAPEADDLALAGDEFAASHFQFDDDTRAWMPSPELAEAGYPGDDHPPARADVFGEVCPMAGHIRKVNPRDSGTDFGAPADTFLRLMLRRGIPYGPALAGVKDPSDELVATERGLMFAAYMASIEDQFEFVVRRWANSALQPNAGGHDPVIGQSEVHGDRTRTFETGSGAVFTLEREFVTTTGGGYFFAPSISAVAGILSGG</sequence>
<proteinExistence type="inferred from homology"/>
<dbReference type="PANTHER" id="PTHR30521">
    <property type="entry name" value="DEFERROCHELATASE/PEROXIDASE"/>
    <property type="match status" value="1"/>
</dbReference>
<dbReference type="InterPro" id="IPR011008">
    <property type="entry name" value="Dimeric_a/b-barrel"/>
</dbReference>
<keyword evidence="2 10" id="KW-0575">Peroxidase</keyword>
<feature type="domain" description="DyP dimeric alpha+beta barrel" evidence="9">
    <location>
        <begin position="55"/>
        <end position="206"/>
    </location>
</feature>
<evidence type="ECO:0000256" key="4">
    <source>
        <dbReference type="ARBA" id="ARBA00022723"/>
    </source>
</evidence>
<dbReference type="GO" id="GO:0004601">
    <property type="term" value="F:peroxidase activity"/>
    <property type="evidence" value="ECO:0007669"/>
    <property type="project" value="UniProtKB-KW"/>
</dbReference>
<keyword evidence="11" id="KW-1185">Reference proteome</keyword>
<gene>
    <name evidence="10" type="ORF">ACH3VR_09795</name>
</gene>
<evidence type="ECO:0000313" key="11">
    <source>
        <dbReference type="Proteomes" id="UP001610861"/>
    </source>
</evidence>
<dbReference type="NCBIfam" id="TIGR01413">
    <property type="entry name" value="Dyp_perox_fam"/>
    <property type="match status" value="1"/>
</dbReference>
<comment type="caution">
    <text evidence="10">The sequence shown here is derived from an EMBL/GenBank/DDBJ whole genome shotgun (WGS) entry which is preliminary data.</text>
</comment>
<keyword evidence="5" id="KW-0560">Oxidoreductase</keyword>
<feature type="compositionally biased region" description="Low complexity" evidence="8">
    <location>
        <begin position="30"/>
        <end position="41"/>
    </location>
</feature>
<keyword evidence="3" id="KW-0349">Heme</keyword>
<evidence type="ECO:0000256" key="1">
    <source>
        <dbReference type="ARBA" id="ARBA00001970"/>
    </source>
</evidence>
<evidence type="ECO:0000256" key="3">
    <source>
        <dbReference type="ARBA" id="ARBA00022617"/>
    </source>
</evidence>
<dbReference type="InterPro" id="IPR049509">
    <property type="entry name" value="DyP_N"/>
</dbReference>
<dbReference type="InterPro" id="IPR006314">
    <property type="entry name" value="Dyp_peroxidase"/>
</dbReference>
<evidence type="ECO:0000256" key="8">
    <source>
        <dbReference type="SAM" id="MobiDB-lite"/>
    </source>
</evidence>
<comment type="similarity">
    <text evidence="7">Belongs to the DyP-type peroxidase family.</text>
</comment>
<dbReference type="Proteomes" id="UP001610861">
    <property type="component" value="Unassembled WGS sequence"/>
</dbReference>
<evidence type="ECO:0000256" key="5">
    <source>
        <dbReference type="ARBA" id="ARBA00023002"/>
    </source>
</evidence>